<sequence>MMTINNGGHMETIIRVYAPNEVGDLNSRGGKQKNNPIAGPHGEETVNRNGEKLIDVCMEYKLQIMDTYFAHKNIHKYTWHEEARNRKSIIDYYIVRQNSKLEIRDVRVKRGTTCGSGHYLVQAKIYVPYRHQPGQNTKQNHTDWVE</sequence>
<evidence type="ECO:0000313" key="2">
    <source>
        <dbReference type="EMBL" id="KAG8235478.1"/>
    </source>
</evidence>
<dbReference type="OrthoDB" id="5549358at2759"/>
<dbReference type="AlphaFoldDB" id="A0A8K0KJL0"/>
<protein>
    <submittedName>
        <fullName evidence="2">Uncharacterized protein</fullName>
    </submittedName>
</protein>
<name>A0A8K0KJL0_LADFU</name>
<gene>
    <name evidence="2" type="ORF">J437_LFUL011870</name>
</gene>
<organism evidence="2 3">
    <name type="scientific">Ladona fulva</name>
    <name type="common">Scarce chaser dragonfly</name>
    <name type="synonym">Libellula fulva</name>
    <dbReference type="NCBI Taxonomy" id="123851"/>
    <lineage>
        <taxon>Eukaryota</taxon>
        <taxon>Metazoa</taxon>
        <taxon>Ecdysozoa</taxon>
        <taxon>Arthropoda</taxon>
        <taxon>Hexapoda</taxon>
        <taxon>Insecta</taxon>
        <taxon>Pterygota</taxon>
        <taxon>Palaeoptera</taxon>
        <taxon>Odonata</taxon>
        <taxon>Epiprocta</taxon>
        <taxon>Anisoptera</taxon>
        <taxon>Libelluloidea</taxon>
        <taxon>Libellulidae</taxon>
        <taxon>Ladona</taxon>
    </lineage>
</organism>
<comment type="caution">
    <text evidence="2">The sequence shown here is derived from an EMBL/GenBank/DDBJ whole genome shotgun (WGS) entry which is preliminary data.</text>
</comment>
<dbReference type="SUPFAM" id="SSF56219">
    <property type="entry name" value="DNase I-like"/>
    <property type="match status" value="1"/>
</dbReference>
<accession>A0A8K0KJL0</accession>
<dbReference type="EMBL" id="KZ308913">
    <property type="protein sequence ID" value="KAG8235478.1"/>
    <property type="molecule type" value="Genomic_DNA"/>
</dbReference>
<dbReference type="InterPro" id="IPR036691">
    <property type="entry name" value="Endo/exonu/phosph_ase_sf"/>
</dbReference>
<proteinExistence type="predicted"/>
<evidence type="ECO:0000256" key="1">
    <source>
        <dbReference type="SAM" id="MobiDB-lite"/>
    </source>
</evidence>
<reference evidence="2" key="2">
    <citation type="submission" date="2017-10" db="EMBL/GenBank/DDBJ databases">
        <title>Ladona fulva Genome sequencing and assembly.</title>
        <authorList>
            <person name="Murali S."/>
            <person name="Richards S."/>
            <person name="Bandaranaike D."/>
            <person name="Bellair M."/>
            <person name="Blankenburg K."/>
            <person name="Chao H."/>
            <person name="Dinh H."/>
            <person name="Doddapaneni H."/>
            <person name="Dugan-Rocha S."/>
            <person name="Elkadiri S."/>
            <person name="Gnanaolivu R."/>
            <person name="Hernandez B."/>
            <person name="Skinner E."/>
            <person name="Javaid M."/>
            <person name="Lee S."/>
            <person name="Li M."/>
            <person name="Ming W."/>
            <person name="Munidasa M."/>
            <person name="Muniz J."/>
            <person name="Nguyen L."/>
            <person name="Hughes D."/>
            <person name="Osuji N."/>
            <person name="Pu L.-L."/>
            <person name="Puazo M."/>
            <person name="Qu C."/>
            <person name="Quiroz J."/>
            <person name="Raj R."/>
            <person name="Weissenberger G."/>
            <person name="Xin Y."/>
            <person name="Zou X."/>
            <person name="Han Y."/>
            <person name="Worley K."/>
            <person name="Muzny D."/>
            <person name="Gibbs R."/>
        </authorList>
    </citation>
    <scope>NUCLEOTIDE SEQUENCE</scope>
    <source>
        <strain evidence="2">Sampled in the wild</strain>
    </source>
</reference>
<reference evidence="2" key="1">
    <citation type="submission" date="2013-04" db="EMBL/GenBank/DDBJ databases">
        <authorList>
            <person name="Qu J."/>
            <person name="Murali S.C."/>
            <person name="Bandaranaike D."/>
            <person name="Bellair M."/>
            <person name="Blankenburg K."/>
            <person name="Chao H."/>
            <person name="Dinh H."/>
            <person name="Doddapaneni H."/>
            <person name="Downs B."/>
            <person name="Dugan-Rocha S."/>
            <person name="Elkadiri S."/>
            <person name="Gnanaolivu R.D."/>
            <person name="Hernandez B."/>
            <person name="Javaid M."/>
            <person name="Jayaseelan J.C."/>
            <person name="Lee S."/>
            <person name="Li M."/>
            <person name="Ming W."/>
            <person name="Munidasa M."/>
            <person name="Muniz J."/>
            <person name="Nguyen L."/>
            <person name="Ongeri F."/>
            <person name="Osuji N."/>
            <person name="Pu L.-L."/>
            <person name="Puazo M."/>
            <person name="Qu C."/>
            <person name="Quiroz J."/>
            <person name="Raj R."/>
            <person name="Weissenberger G."/>
            <person name="Xin Y."/>
            <person name="Zou X."/>
            <person name="Han Y."/>
            <person name="Richards S."/>
            <person name="Worley K."/>
            <person name="Muzny D."/>
            <person name="Gibbs R."/>
        </authorList>
    </citation>
    <scope>NUCLEOTIDE SEQUENCE</scope>
    <source>
        <strain evidence="2">Sampled in the wild</strain>
    </source>
</reference>
<feature type="region of interest" description="Disordered" evidence="1">
    <location>
        <begin position="25"/>
        <end position="45"/>
    </location>
</feature>
<dbReference type="Gene3D" id="3.60.10.10">
    <property type="entry name" value="Endonuclease/exonuclease/phosphatase"/>
    <property type="match status" value="1"/>
</dbReference>
<dbReference type="Proteomes" id="UP000792457">
    <property type="component" value="Unassembled WGS sequence"/>
</dbReference>
<keyword evidence="3" id="KW-1185">Reference proteome</keyword>
<evidence type="ECO:0000313" key="3">
    <source>
        <dbReference type="Proteomes" id="UP000792457"/>
    </source>
</evidence>